<protein>
    <submittedName>
        <fullName evidence="1">Uncharacterized protein</fullName>
    </submittedName>
</protein>
<accession>A0A0E9T9C8</accession>
<reference evidence="1" key="2">
    <citation type="journal article" date="2015" name="Fish Shellfish Immunol.">
        <title>Early steps in the European eel (Anguilla anguilla)-Vibrio vulnificus interaction in the gills: Role of the RtxA13 toxin.</title>
        <authorList>
            <person name="Callol A."/>
            <person name="Pajuelo D."/>
            <person name="Ebbesson L."/>
            <person name="Teles M."/>
            <person name="MacKenzie S."/>
            <person name="Amaro C."/>
        </authorList>
    </citation>
    <scope>NUCLEOTIDE SEQUENCE</scope>
</reference>
<dbReference type="AlphaFoldDB" id="A0A0E9T9C8"/>
<proteinExistence type="predicted"/>
<evidence type="ECO:0000313" key="1">
    <source>
        <dbReference type="EMBL" id="JAH49348.1"/>
    </source>
</evidence>
<name>A0A0E9T9C8_ANGAN</name>
<organism evidence="1">
    <name type="scientific">Anguilla anguilla</name>
    <name type="common">European freshwater eel</name>
    <name type="synonym">Muraena anguilla</name>
    <dbReference type="NCBI Taxonomy" id="7936"/>
    <lineage>
        <taxon>Eukaryota</taxon>
        <taxon>Metazoa</taxon>
        <taxon>Chordata</taxon>
        <taxon>Craniata</taxon>
        <taxon>Vertebrata</taxon>
        <taxon>Euteleostomi</taxon>
        <taxon>Actinopterygii</taxon>
        <taxon>Neopterygii</taxon>
        <taxon>Teleostei</taxon>
        <taxon>Anguilliformes</taxon>
        <taxon>Anguillidae</taxon>
        <taxon>Anguilla</taxon>
    </lineage>
</organism>
<sequence length="25" mass="2794">MVIQNAVNRTEITEKSSKVNGKIFS</sequence>
<reference evidence="1" key="1">
    <citation type="submission" date="2014-11" db="EMBL/GenBank/DDBJ databases">
        <authorList>
            <person name="Amaro Gonzalez C."/>
        </authorList>
    </citation>
    <scope>NUCLEOTIDE SEQUENCE</scope>
</reference>
<dbReference type="EMBL" id="GBXM01059229">
    <property type="protein sequence ID" value="JAH49348.1"/>
    <property type="molecule type" value="Transcribed_RNA"/>
</dbReference>